<proteinExistence type="inferred from homology"/>
<dbReference type="Pfam" id="PF13715">
    <property type="entry name" value="CarbopepD_reg_2"/>
    <property type="match status" value="1"/>
</dbReference>
<sequence length="1079" mass="119997">MKKNLLLRGSRMTIMANLFALSASQLLFPAMAEAQLLNKRLDVDFDKTNLYTAIREVEKKSQASFAFTDQLNLEAISVSNVHLSNKTLDEVLKTLLSANRIEYVEKGGIITLVKQQQPGSLEGRITDVKGEGLPGATVRIVELNKAVFTDMDGKFKMSVPPGTYTLDVSYISFKSLRKAAVVIEEGKSSVINASLEAETSKLGEVVVVGYGTQKRKEVTSAIATVKSADFNKGANRSPLDLIQGKVAGLNIVRTQGNNPNSGPSLQLRGVTSLTGTSTPLIVIDGIPGGNLDLLQQDDIESFDVLKDGSAAAIYGTRGNAGVILITTKKGVAGSPRYEYNNYFQRDYVDRKPEFLSAAQWRQKISEGVIAASTDLGGSTDMYNELINKSNLSQYHNFSAAGGSANTNYRASVYYNNFEGIAKENSREQFGARLNINQKGMDDKLTFQINMVANFNKANLLGGGDFEQAVAWNPTAPLYKADGTFYEVLEGYNPISRFANRINERDQQTFSGDGRLSLALTPELSVSIFGSYVRDMYNNRFFRSKNDWENRPGTSWQGMGYASKENILTWTKTMEPTINFTKEISRIHSVSAIAGYSYQYSTFERFNVNNNGFTTDGFLDWNLGAGSATNNTALPRPGIGSFKDDNTLIAFFGRASYAFKQKYFAQVIFRREGSSRFGANNKWGNFPAASLGWMMSEEDFVKDLSFVSSLKLRAGYGVTGNQGISNYQSLITLGTGGVYPQEGIYYQTYGAARNPNPNLRWEKKAEWNIGVDYGFLKNRITGAIDIYSRQTKDLLYNYAAQQPPFVRDNLYTNVGTLQNHGVEILVSADALKTEDFDWSIDLTANSQFNKLSKLSNELYKANFLTFSDIPNPGAMGPAIRLEEGGKVGNFYGKRFAGFDENGKWLFYKKDGSKAPASQITEDDRTILGNGVPKYVMGLNQTFRYKNFDLNILFRGKFGFDILNLQEIFFGNKRYLPNNIYNSAFDKHAKLNDDPQYSDYYIEKGDFVKLDNVTLGYNFNMSKVKYFKKVRVFVTGRNILTITGYDGLDPELQDTGFETGVNSRGFYPRTKSWTAGISVGF</sequence>
<dbReference type="InterPro" id="IPR012910">
    <property type="entry name" value="Plug_dom"/>
</dbReference>
<feature type="domain" description="TonB-dependent receptor plug" evidence="5">
    <location>
        <begin position="215"/>
        <end position="322"/>
    </location>
</feature>
<feature type="chain" id="PRO_5046604660" evidence="3">
    <location>
        <begin position="35"/>
        <end position="1079"/>
    </location>
</feature>
<name>A0ABY6IWH1_9BACT</name>
<dbReference type="InterPro" id="IPR023997">
    <property type="entry name" value="TonB-dep_OMP_SusC/RagA_CS"/>
</dbReference>
<evidence type="ECO:0000256" key="1">
    <source>
        <dbReference type="PROSITE-ProRule" id="PRU01360"/>
    </source>
</evidence>
<comment type="subcellular location">
    <subcellularLocation>
        <location evidence="1">Cell outer membrane</location>
        <topology evidence="1">Multi-pass membrane protein</topology>
    </subcellularLocation>
</comment>
<feature type="signal peptide" evidence="3">
    <location>
        <begin position="1"/>
        <end position="34"/>
    </location>
</feature>
<dbReference type="InterPro" id="IPR037066">
    <property type="entry name" value="Plug_dom_sf"/>
</dbReference>
<dbReference type="InterPro" id="IPR008969">
    <property type="entry name" value="CarboxyPept-like_regulatory"/>
</dbReference>
<comment type="similarity">
    <text evidence="1 2">Belongs to the TonB-dependent receptor family.</text>
</comment>
<dbReference type="Proteomes" id="UP001162741">
    <property type="component" value="Chromosome"/>
</dbReference>
<keyword evidence="7" id="KW-1185">Reference proteome</keyword>
<keyword evidence="1 2" id="KW-0472">Membrane</keyword>
<dbReference type="InterPro" id="IPR039426">
    <property type="entry name" value="TonB-dep_rcpt-like"/>
</dbReference>
<dbReference type="NCBIfam" id="TIGR04057">
    <property type="entry name" value="SusC_RagA_signa"/>
    <property type="match status" value="1"/>
</dbReference>
<reference evidence="6" key="1">
    <citation type="submission" date="2022-10" db="EMBL/GenBank/DDBJ databases">
        <title>Chitinophaga sp. nov., isolated from soil.</title>
        <authorList>
            <person name="Jeon C.O."/>
        </authorList>
    </citation>
    <scope>NUCLEOTIDE SEQUENCE</scope>
    <source>
        <strain evidence="6">R8</strain>
    </source>
</reference>
<protein>
    <submittedName>
        <fullName evidence="6">SusC/RagA family TonB-linked outer membrane protein</fullName>
    </submittedName>
</protein>
<gene>
    <name evidence="6" type="ORF">MKQ68_16695</name>
</gene>
<evidence type="ECO:0000313" key="6">
    <source>
        <dbReference type="EMBL" id="UYQ91728.1"/>
    </source>
</evidence>
<evidence type="ECO:0000259" key="5">
    <source>
        <dbReference type="Pfam" id="PF07715"/>
    </source>
</evidence>
<dbReference type="NCBIfam" id="TIGR04056">
    <property type="entry name" value="OMP_RagA_SusC"/>
    <property type="match status" value="1"/>
</dbReference>
<dbReference type="Gene3D" id="2.60.40.1120">
    <property type="entry name" value="Carboxypeptidase-like, regulatory domain"/>
    <property type="match status" value="1"/>
</dbReference>
<keyword evidence="3" id="KW-0732">Signal</keyword>
<evidence type="ECO:0000256" key="3">
    <source>
        <dbReference type="SAM" id="SignalP"/>
    </source>
</evidence>
<keyword evidence="1" id="KW-1134">Transmembrane beta strand</keyword>
<dbReference type="EMBL" id="CP107006">
    <property type="protein sequence ID" value="UYQ91728.1"/>
    <property type="molecule type" value="Genomic_DNA"/>
</dbReference>
<dbReference type="PROSITE" id="PS52016">
    <property type="entry name" value="TONB_DEPENDENT_REC_3"/>
    <property type="match status" value="1"/>
</dbReference>
<dbReference type="InterPro" id="IPR000531">
    <property type="entry name" value="Beta-barrel_TonB"/>
</dbReference>
<accession>A0ABY6IWH1</accession>
<dbReference type="SUPFAM" id="SSF49464">
    <property type="entry name" value="Carboxypeptidase regulatory domain-like"/>
    <property type="match status" value="1"/>
</dbReference>
<evidence type="ECO:0000256" key="2">
    <source>
        <dbReference type="RuleBase" id="RU003357"/>
    </source>
</evidence>
<keyword evidence="1" id="KW-0813">Transport</keyword>
<keyword evidence="2" id="KW-0798">TonB box</keyword>
<dbReference type="Pfam" id="PF00593">
    <property type="entry name" value="TonB_dep_Rec_b-barrel"/>
    <property type="match status" value="1"/>
</dbReference>
<dbReference type="Pfam" id="PF07715">
    <property type="entry name" value="Plug"/>
    <property type="match status" value="1"/>
</dbReference>
<organism evidence="6 7">
    <name type="scientific">Chitinophaga horti</name>
    <dbReference type="NCBI Taxonomy" id="2920382"/>
    <lineage>
        <taxon>Bacteria</taxon>
        <taxon>Pseudomonadati</taxon>
        <taxon>Bacteroidota</taxon>
        <taxon>Chitinophagia</taxon>
        <taxon>Chitinophagales</taxon>
        <taxon>Chitinophagaceae</taxon>
        <taxon>Chitinophaga</taxon>
    </lineage>
</organism>
<dbReference type="InterPro" id="IPR023996">
    <property type="entry name" value="TonB-dep_OMP_SusC/RagA"/>
</dbReference>
<keyword evidence="1" id="KW-0812">Transmembrane</keyword>
<dbReference type="SUPFAM" id="SSF56935">
    <property type="entry name" value="Porins"/>
    <property type="match status" value="1"/>
</dbReference>
<dbReference type="RefSeq" id="WP_264280106.1">
    <property type="nucleotide sequence ID" value="NZ_CP107006.1"/>
</dbReference>
<evidence type="ECO:0000259" key="4">
    <source>
        <dbReference type="Pfam" id="PF00593"/>
    </source>
</evidence>
<dbReference type="Gene3D" id="2.170.130.10">
    <property type="entry name" value="TonB-dependent receptor, plug domain"/>
    <property type="match status" value="1"/>
</dbReference>
<evidence type="ECO:0000313" key="7">
    <source>
        <dbReference type="Proteomes" id="UP001162741"/>
    </source>
</evidence>
<keyword evidence="1" id="KW-0998">Cell outer membrane</keyword>
<feature type="domain" description="TonB-dependent receptor-like beta-barrel" evidence="4">
    <location>
        <begin position="504"/>
        <end position="1037"/>
    </location>
</feature>